<feature type="region of interest" description="Disordered" evidence="1">
    <location>
        <begin position="156"/>
        <end position="205"/>
    </location>
</feature>
<evidence type="ECO:0000256" key="1">
    <source>
        <dbReference type="SAM" id="MobiDB-lite"/>
    </source>
</evidence>
<dbReference type="Proteomes" id="UP001498398">
    <property type="component" value="Unassembled WGS sequence"/>
</dbReference>
<dbReference type="EMBL" id="JBANRG010000066">
    <property type="protein sequence ID" value="KAK7440817.1"/>
    <property type="molecule type" value="Genomic_DNA"/>
</dbReference>
<feature type="compositionally biased region" description="Acidic residues" evidence="1">
    <location>
        <begin position="571"/>
        <end position="624"/>
    </location>
</feature>
<evidence type="ECO:0000313" key="2">
    <source>
        <dbReference type="EMBL" id="KAK7440817.1"/>
    </source>
</evidence>
<protein>
    <submittedName>
        <fullName evidence="2">Uncharacterized protein</fullName>
    </submittedName>
</protein>
<proteinExistence type="predicted"/>
<gene>
    <name evidence="2" type="ORF">VKT23_016895</name>
</gene>
<evidence type="ECO:0000313" key="3">
    <source>
        <dbReference type="Proteomes" id="UP001498398"/>
    </source>
</evidence>
<feature type="region of interest" description="Disordered" evidence="1">
    <location>
        <begin position="564"/>
        <end position="630"/>
    </location>
</feature>
<organism evidence="2 3">
    <name type="scientific">Marasmiellus scandens</name>
    <dbReference type="NCBI Taxonomy" id="2682957"/>
    <lineage>
        <taxon>Eukaryota</taxon>
        <taxon>Fungi</taxon>
        <taxon>Dikarya</taxon>
        <taxon>Basidiomycota</taxon>
        <taxon>Agaricomycotina</taxon>
        <taxon>Agaricomycetes</taxon>
        <taxon>Agaricomycetidae</taxon>
        <taxon>Agaricales</taxon>
        <taxon>Marasmiineae</taxon>
        <taxon>Omphalotaceae</taxon>
        <taxon>Marasmiellus</taxon>
    </lineage>
</organism>
<feature type="region of interest" description="Disordered" evidence="1">
    <location>
        <begin position="275"/>
        <end position="310"/>
    </location>
</feature>
<keyword evidence="3" id="KW-1185">Reference proteome</keyword>
<comment type="caution">
    <text evidence="2">The sequence shown here is derived from an EMBL/GenBank/DDBJ whole genome shotgun (WGS) entry which is preliminary data.</text>
</comment>
<accession>A0ABR1IXV7</accession>
<reference evidence="2 3" key="1">
    <citation type="submission" date="2024-01" db="EMBL/GenBank/DDBJ databases">
        <title>A draft genome for the cacao thread blight pathogen Marasmiellus scandens.</title>
        <authorList>
            <person name="Baruah I.K."/>
            <person name="Leung J."/>
            <person name="Bukari Y."/>
            <person name="Amoako-Attah I."/>
            <person name="Meinhardt L.W."/>
            <person name="Bailey B.A."/>
            <person name="Cohen S.P."/>
        </authorList>
    </citation>
    <scope>NUCLEOTIDE SEQUENCE [LARGE SCALE GENOMIC DNA]</scope>
    <source>
        <strain evidence="2 3">GH-19</strain>
    </source>
</reference>
<sequence length="630" mass="72699">MAGSWNYFDLLVVDLMHEFELGVFKAVFSHLVRIAYALGDDYVAEMNKRFEQCPAFGRCTIRRFASETSGMKRMAARDFEDVLQCCPSVFAGLFPAQYNSVVQDLLFTMATWHALAKLRLHSESSLKIFEGVTRDLGFQLRRFKKEVCDHIDTVETPEETAKRERREAREAEKAAKLGSTKAGGSAAPDPAPKPNFKSSKPAKKRHKVKKDFNLFTYKLHALADYADCIRKYGTTDNYSTQTGEQEHRLLKVYYARTNRRNFTIQISKQHARHRRLQKIGQREPNPKRRLFLQNSDDDPLPATNPNRHYHMSESQRYPVPLDKFLSDNFNDEAVHDFLYKLRTHLFIRLGHAVRPEDVSAENRNSVVIAGNKIYEHKILRVNFTAYDRRREQDFINPRTRSDVMVLAPVDEQTIHPYWYCRVLGIFHVNVLDKANPRKPLQQIDVLWVRWYILDTSFNHGFQHLRLPRVSFIDSSDKNAFGFISPNDVIRAVHLIPHTSEGITSNLLSHSIARRPKEGDKDWCYYDVNIFPDRDMFMRYTGFGVGHISTYKITQGLRSLVTTKYSSSSMATEDEEEIVIDNDKGEEDGENDLGFDDSESESSTQADEDEDSEVEEGEPADDVEELGYSVM</sequence>
<feature type="compositionally biased region" description="Basic and acidic residues" evidence="1">
    <location>
        <begin position="156"/>
        <end position="175"/>
    </location>
</feature>
<name>A0ABR1IXV7_9AGAR</name>